<dbReference type="AlphaFoldDB" id="A0AAJ2KSZ9"/>
<keyword evidence="2 3" id="KW-0808">Transferase</keyword>
<comment type="caution">
    <text evidence="5">The sequence shown here is derived from an EMBL/GenBank/DDBJ whole genome shotgun (WGS) entry which is preliminary data.</text>
</comment>
<dbReference type="GO" id="GO:0008410">
    <property type="term" value="F:CoA-transferase activity"/>
    <property type="evidence" value="ECO:0007669"/>
    <property type="project" value="InterPro"/>
</dbReference>
<reference evidence="5" key="1">
    <citation type="submission" date="2023-10" db="EMBL/GenBank/DDBJ databases">
        <title>Screening of Alkalihalophilus pseudofirmusBZ-TG-HK211 and Its Alleviation of Salt Stress on Rapeseed Growth.</title>
        <authorList>
            <person name="Zhao B."/>
            <person name="Guo T."/>
        </authorList>
    </citation>
    <scope>NUCLEOTIDE SEQUENCE</scope>
    <source>
        <strain evidence="5">BZ-TG-HK211</strain>
    </source>
</reference>
<dbReference type="SUPFAM" id="SSF100950">
    <property type="entry name" value="NagB/RpiA/CoA transferase-like"/>
    <property type="match status" value="2"/>
</dbReference>
<evidence type="ECO:0000313" key="6">
    <source>
        <dbReference type="Proteomes" id="UP001285636"/>
    </source>
</evidence>
<name>A0AAJ2KSZ9_ALKPS</name>
<evidence type="ECO:0000256" key="2">
    <source>
        <dbReference type="ARBA" id="ARBA00022679"/>
    </source>
</evidence>
<comment type="similarity">
    <text evidence="1 3">Belongs to the 3-oxoacid CoA-transferase family.</text>
</comment>
<evidence type="ECO:0000256" key="3">
    <source>
        <dbReference type="PIRNR" id="PIRNR000858"/>
    </source>
</evidence>
<dbReference type="InterPro" id="IPR037171">
    <property type="entry name" value="NagB/RpiA_transferase-like"/>
</dbReference>
<feature type="active site" description="5-glutamyl coenzyme A thioester intermediate" evidence="4">
    <location>
        <position position="323"/>
    </location>
</feature>
<dbReference type="EMBL" id="JAWJAY010000001">
    <property type="protein sequence ID" value="MDV2884457.1"/>
    <property type="molecule type" value="Genomic_DNA"/>
</dbReference>
<organism evidence="5 6">
    <name type="scientific">Alkalihalophilus pseudofirmus</name>
    <name type="common">Bacillus pseudofirmus</name>
    <dbReference type="NCBI Taxonomy" id="79885"/>
    <lineage>
        <taxon>Bacteria</taxon>
        <taxon>Bacillati</taxon>
        <taxon>Bacillota</taxon>
        <taxon>Bacilli</taxon>
        <taxon>Bacillales</taxon>
        <taxon>Bacillaceae</taxon>
        <taxon>Alkalihalophilus</taxon>
    </lineage>
</organism>
<dbReference type="Pfam" id="PF01144">
    <property type="entry name" value="CoA_trans"/>
    <property type="match status" value="1"/>
</dbReference>
<dbReference type="SMART" id="SM00882">
    <property type="entry name" value="CoA_trans"/>
    <property type="match status" value="1"/>
</dbReference>
<accession>A0AAJ2KSZ9</accession>
<dbReference type="RefSeq" id="WP_323465967.1">
    <property type="nucleotide sequence ID" value="NZ_CP144224.1"/>
</dbReference>
<sequence length="525" mass="56389">MINKVKTAEEAVQMIKDSSTVATGGFVGNGHPEALTSALEERFVKEQKPQDLTLMYAAGQGDGKEKGLNHLGHEKLVSRVVGGHWGLAPKLQKLAIDNKIKAYNFPQGVISHLFRDIAAGKPGTLTHVGLKTFVDPRNQGGKLNESTTEDLVSLMEVGGEEYLFYKTIPVHVALIRGSFADEAGNLTLHKEAGTLEILSMAQAAKNSGGIVIAQVEKVVAKGSLDPRLVKVPGILVDAVVVADAEHHMQTFAEQYNPSYCGEIKAVNRDLPKLKLDERKVIARRSAMELEPYAVTNLGIGMPEGVSMVANEEGVDHLINLTVESGPIGGIPAGGMSFGASINPECIVDQPYQFDFYDGGGLDVAFLGLAQLDGNGNVNVSKFGPKIAGAGGFINITQNAKRVVFCGTFTAGGLKVDVNDGKLSINNEGKIKKFLADVEHITFSGEYANETGQTVLYITERAVFELGENGVVLTEIAPGVDLERDILDQMDFKPIVSENLKTMDERIFRDEKMGLELTNGKAVLSN</sequence>
<evidence type="ECO:0000256" key="1">
    <source>
        <dbReference type="ARBA" id="ARBA00007154"/>
    </source>
</evidence>
<dbReference type="PANTHER" id="PTHR43293:SF1">
    <property type="entry name" value="ACETATE COA-TRANSFERASE YDIF"/>
    <property type="match status" value="1"/>
</dbReference>
<dbReference type="Proteomes" id="UP001285636">
    <property type="component" value="Unassembled WGS sequence"/>
</dbReference>
<dbReference type="GO" id="GO:0046952">
    <property type="term" value="P:ketone body catabolic process"/>
    <property type="evidence" value="ECO:0007669"/>
    <property type="project" value="InterPro"/>
</dbReference>
<evidence type="ECO:0000256" key="4">
    <source>
        <dbReference type="PIRSR" id="PIRSR000858-1"/>
    </source>
</evidence>
<dbReference type="PANTHER" id="PTHR43293">
    <property type="entry name" value="ACETATE COA-TRANSFERASE YDIF"/>
    <property type="match status" value="1"/>
</dbReference>
<dbReference type="InterPro" id="IPR004165">
    <property type="entry name" value="CoA_trans_fam_I"/>
</dbReference>
<gene>
    <name evidence="5" type="ORF">RYX45_04645</name>
</gene>
<protein>
    <submittedName>
        <fullName evidence="5">Acyl CoA:acetate/3-ketoacid CoA transferase</fullName>
    </submittedName>
</protein>
<dbReference type="InterPro" id="IPR014388">
    <property type="entry name" value="3-oxoacid_CoA-transferase"/>
</dbReference>
<proteinExistence type="inferred from homology"/>
<dbReference type="Gene3D" id="3.40.1080.10">
    <property type="entry name" value="Glutaconate Coenzyme A-transferase"/>
    <property type="match status" value="2"/>
</dbReference>
<dbReference type="PIRSF" id="PIRSF000858">
    <property type="entry name" value="SCOT-t"/>
    <property type="match status" value="1"/>
</dbReference>
<evidence type="ECO:0000313" key="5">
    <source>
        <dbReference type="EMBL" id="MDV2884457.1"/>
    </source>
</evidence>